<accession>A0A6A6JK48</accession>
<evidence type="ECO:0000256" key="1">
    <source>
        <dbReference type="SAM" id="MobiDB-lite"/>
    </source>
</evidence>
<name>A0A6A6JK48_WESOR</name>
<dbReference type="AlphaFoldDB" id="A0A6A6JK48"/>
<gene>
    <name evidence="2" type="ORF">EI97DRAFT_323613</name>
</gene>
<feature type="compositionally biased region" description="Polar residues" evidence="1">
    <location>
        <begin position="1"/>
        <end position="27"/>
    </location>
</feature>
<dbReference type="Proteomes" id="UP000800097">
    <property type="component" value="Unassembled WGS sequence"/>
</dbReference>
<reference evidence="2" key="1">
    <citation type="journal article" date="2020" name="Stud. Mycol.">
        <title>101 Dothideomycetes genomes: a test case for predicting lifestyles and emergence of pathogens.</title>
        <authorList>
            <person name="Haridas S."/>
            <person name="Albert R."/>
            <person name="Binder M."/>
            <person name="Bloem J."/>
            <person name="Labutti K."/>
            <person name="Salamov A."/>
            <person name="Andreopoulos B."/>
            <person name="Baker S."/>
            <person name="Barry K."/>
            <person name="Bills G."/>
            <person name="Bluhm B."/>
            <person name="Cannon C."/>
            <person name="Castanera R."/>
            <person name="Culley D."/>
            <person name="Daum C."/>
            <person name="Ezra D."/>
            <person name="Gonzalez J."/>
            <person name="Henrissat B."/>
            <person name="Kuo A."/>
            <person name="Liang C."/>
            <person name="Lipzen A."/>
            <person name="Lutzoni F."/>
            <person name="Magnuson J."/>
            <person name="Mondo S."/>
            <person name="Nolan M."/>
            <person name="Ohm R."/>
            <person name="Pangilinan J."/>
            <person name="Park H.-J."/>
            <person name="Ramirez L."/>
            <person name="Alfaro M."/>
            <person name="Sun H."/>
            <person name="Tritt A."/>
            <person name="Yoshinaga Y."/>
            <person name="Zwiers L.-H."/>
            <person name="Turgeon B."/>
            <person name="Goodwin S."/>
            <person name="Spatafora J."/>
            <person name="Crous P."/>
            <person name="Grigoriev I."/>
        </authorList>
    </citation>
    <scope>NUCLEOTIDE SEQUENCE</scope>
    <source>
        <strain evidence="2">CBS 379.55</strain>
    </source>
</reference>
<keyword evidence="3" id="KW-1185">Reference proteome</keyword>
<dbReference type="GeneID" id="54547879"/>
<protein>
    <submittedName>
        <fullName evidence="2">Uncharacterized protein</fullName>
    </submittedName>
</protein>
<proteinExistence type="predicted"/>
<feature type="compositionally biased region" description="Pro residues" evidence="1">
    <location>
        <begin position="66"/>
        <end position="82"/>
    </location>
</feature>
<feature type="compositionally biased region" description="Polar residues" evidence="1">
    <location>
        <begin position="37"/>
        <end position="46"/>
    </location>
</feature>
<evidence type="ECO:0000313" key="2">
    <source>
        <dbReference type="EMBL" id="KAF2276842.1"/>
    </source>
</evidence>
<dbReference type="RefSeq" id="XP_033654381.1">
    <property type="nucleotide sequence ID" value="XM_033794704.1"/>
</dbReference>
<feature type="compositionally biased region" description="Gly residues" evidence="1">
    <location>
        <begin position="176"/>
        <end position="191"/>
    </location>
</feature>
<sequence length="191" mass="19651">MSNRPPQHSSPSISPKQFDTSQSSAHCSSPKERPHRSFSSAETPQVTAGYPSLPSAAPAAETRYPFGPPAPLVLVSEPPPSPISDRSDRERAASVPGQGRLVEHQRNSYQSSSLPTTRSSTPQIPYALSATEQSTSAAMSSAASSPGNTTTSGSTSGSNPGYHLPYAPFPYPIPGGARGGQGSQGSGSSGK</sequence>
<dbReference type="EMBL" id="ML986492">
    <property type="protein sequence ID" value="KAF2276842.1"/>
    <property type="molecule type" value="Genomic_DNA"/>
</dbReference>
<organism evidence="2 3">
    <name type="scientific">Westerdykella ornata</name>
    <dbReference type="NCBI Taxonomy" id="318751"/>
    <lineage>
        <taxon>Eukaryota</taxon>
        <taxon>Fungi</taxon>
        <taxon>Dikarya</taxon>
        <taxon>Ascomycota</taxon>
        <taxon>Pezizomycotina</taxon>
        <taxon>Dothideomycetes</taxon>
        <taxon>Pleosporomycetidae</taxon>
        <taxon>Pleosporales</taxon>
        <taxon>Sporormiaceae</taxon>
        <taxon>Westerdykella</taxon>
    </lineage>
</organism>
<feature type="region of interest" description="Disordered" evidence="1">
    <location>
        <begin position="1"/>
        <end position="191"/>
    </location>
</feature>
<evidence type="ECO:0000313" key="3">
    <source>
        <dbReference type="Proteomes" id="UP000800097"/>
    </source>
</evidence>
<feature type="compositionally biased region" description="Low complexity" evidence="1">
    <location>
        <begin position="129"/>
        <end position="161"/>
    </location>
</feature>
<feature type="compositionally biased region" description="Low complexity" evidence="1">
    <location>
        <begin position="108"/>
        <end position="121"/>
    </location>
</feature>